<dbReference type="CDD" id="cd00299">
    <property type="entry name" value="GST_C_family"/>
    <property type="match status" value="1"/>
</dbReference>
<dbReference type="Pfam" id="PF14497">
    <property type="entry name" value="GST_C_3"/>
    <property type="match status" value="1"/>
</dbReference>
<gene>
    <name evidence="2" type="ORF">Ctob_002590</name>
</gene>
<dbReference type="AlphaFoldDB" id="A0A0M0JWV5"/>
<dbReference type="InterPro" id="IPR036282">
    <property type="entry name" value="Glutathione-S-Trfase_C_sf"/>
</dbReference>
<dbReference type="InterPro" id="IPR004046">
    <property type="entry name" value="GST_C"/>
</dbReference>
<accession>A0A0M0JWV5</accession>
<reference evidence="3" key="1">
    <citation type="journal article" date="2015" name="PLoS Genet.">
        <title>Genome Sequence and Transcriptome Analyses of Chrysochromulina tobin: Metabolic Tools for Enhanced Algal Fitness in the Prominent Order Prymnesiales (Haptophyceae).</title>
        <authorList>
            <person name="Hovde B.T."/>
            <person name="Deodato C.R."/>
            <person name="Hunsperger H.M."/>
            <person name="Ryken S.A."/>
            <person name="Yost W."/>
            <person name="Jha R.K."/>
            <person name="Patterson J."/>
            <person name="Monnat R.J. Jr."/>
            <person name="Barlow S.B."/>
            <person name="Starkenburg S.R."/>
            <person name="Cattolico R.A."/>
        </authorList>
    </citation>
    <scope>NUCLEOTIDE SEQUENCE</scope>
    <source>
        <strain evidence="3">CCMP291</strain>
    </source>
</reference>
<dbReference type="Proteomes" id="UP000037460">
    <property type="component" value="Unassembled WGS sequence"/>
</dbReference>
<protein>
    <recommendedName>
        <fullName evidence="1">Glutathione S-transferase C-terminal domain-containing protein</fullName>
    </recommendedName>
</protein>
<comment type="caution">
    <text evidence="2">The sequence shown here is derived from an EMBL/GenBank/DDBJ whole genome shotgun (WGS) entry which is preliminary data.</text>
</comment>
<dbReference type="Gene3D" id="1.20.1050.10">
    <property type="match status" value="1"/>
</dbReference>
<feature type="domain" description="Glutathione S-transferase C-terminal" evidence="1">
    <location>
        <begin position="171"/>
        <end position="250"/>
    </location>
</feature>
<proteinExistence type="predicted"/>
<evidence type="ECO:0000313" key="3">
    <source>
        <dbReference type="Proteomes" id="UP000037460"/>
    </source>
</evidence>
<evidence type="ECO:0000313" key="2">
    <source>
        <dbReference type="EMBL" id="KOO31141.1"/>
    </source>
</evidence>
<evidence type="ECO:0000259" key="1">
    <source>
        <dbReference type="Pfam" id="PF14497"/>
    </source>
</evidence>
<organism evidence="2 3">
    <name type="scientific">Chrysochromulina tobinii</name>
    <dbReference type="NCBI Taxonomy" id="1460289"/>
    <lineage>
        <taxon>Eukaryota</taxon>
        <taxon>Haptista</taxon>
        <taxon>Haptophyta</taxon>
        <taxon>Prymnesiophyceae</taxon>
        <taxon>Prymnesiales</taxon>
        <taxon>Chrysochromulinaceae</taxon>
        <taxon>Chrysochromulina</taxon>
    </lineage>
</organism>
<sequence>MSEVELTAEAKVLLAEKGWDKGYVAFGSTASESTVRLAVAFNVLGKPCTWVMLSFDDKLLKSTADEDPNMITPGATEMMGVKSDMWKLLSGGRSCMPALCVDGTMFMDSDEIVKMLAVQQNAPPEVLELIELSRTSNAILSEVLKHFGWSALHASTGYAMCTKEHYDAFGEGKKDAAWEKAKTDQVKAFFSKLEGILADKPAINGCYVGDTLTLADAALLSWPLSFSDVAGLNVSAEYPKLWENWTKLKESRPKGSERFILGFPTLCEYASAANKAAREGGFEINKYWRTDKDGRAYLEQFGVQAKLSTAVAIVMKERPANPIRAIVELLKKSRE</sequence>
<dbReference type="SUPFAM" id="SSF47616">
    <property type="entry name" value="GST C-terminal domain-like"/>
    <property type="match status" value="1"/>
</dbReference>
<dbReference type="EMBL" id="JWZX01002079">
    <property type="protein sequence ID" value="KOO31141.1"/>
    <property type="molecule type" value="Genomic_DNA"/>
</dbReference>
<name>A0A0M0JWV5_9EUKA</name>
<dbReference type="Gene3D" id="3.40.30.10">
    <property type="entry name" value="Glutaredoxin"/>
    <property type="match status" value="1"/>
</dbReference>
<dbReference type="OrthoDB" id="10512210at2759"/>
<keyword evidence="3" id="KW-1185">Reference proteome</keyword>